<evidence type="ECO:0000313" key="2">
    <source>
        <dbReference type="EMBL" id="KAF5259958.1"/>
    </source>
</evidence>
<organism evidence="2 3">
    <name type="scientific">Fusarium oxysporum</name>
    <name type="common">Fusarium vascular wilt</name>
    <dbReference type="NCBI Taxonomy" id="5507"/>
    <lineage>
        <taxon>Eukaryota</taxon>
        <taxon>Fungi</taxon>
        <taxon>Dikarya</taxon>
        <taxon>Ascomycota</taxon>
        <taxon>Pezizomycotina</taxon>
        <taxon>Sordariomycetes</taxon>
        <taxon>Hypocreomycetidae</taxon>
        <taxon>Hypocreales</taxon>
        <taxon>Nectriaceae</taxon>
        <taxon>Fusarium</taxon>
        <taxon>Fusarium oxysporum species complex</taxon>
    </lineage>
</organism>
<feature type="compositionally biased region" description="Polar residues" evidence="1">
    <location>
        <begin position="331"/>
        <end position="341"/>
    </location>
</feature>
<gene>
    <name evidence="2" type="ORF">FOXYS1_9418</name>
</gene>
<evidence type="ECO:0000256" key="1">
    <source>
        <dbReference type="SAM" id="MobiDB-lite"/>
    </source>
</evidence>
<evidence type="ECO:0000313" key="3">
    <source>
        <dbReference type="Proteomes" id="UP000558688"/>
    </source>
</evidence>
<dbReference type="AlphaFoldDB" id="A0A8H5A7B2"/>
<feature type="compositionally biased region" description="Basic and acidic residues" evidence="1">
    <location>
        <begin position="364"/>
        <end position="380"/>
    </location>
</feature>
<reference evidence="2" key="1">
    <citation type="submission" date="2020-02" db="EMBL/GenBank/DDBJ databases">
        <title>Identification and distribution of gene clusters putatively required for synthesis of sphingolipid metabolism inhibitors in phylogenetically diverse species of the filamentous fungus Fusarium.</title>
        <authorList>
            <person name="Kim H.-S."/>
            <person name="Busman M."/>
            <person name="Brown D.W."/>
            <person name="Divon H."/>
            <person name="Uhlig S."/>
            <person name="Proctor R.H."/>
        </authorList>
    </citation>
    <scope>NUCLEOTIDE SEQUENCE [LARGE SCALE GENOMIC DNA]</scope>
    <source>
        <strain evidence="2">NRRL 39464</strain>
    </source>
</reference>
<dbReference type="Proteomes" id="UP000558688">
    <property type="component" value="Unassembled WGS sequence"/>
</dbReference>
<sequence>MSDRAITIVEEAPSRDEYEQRSGNLERNLDLARKNIEDIQKTIIEVEKEIDILCGTKENLDKENKKLKLVIKKSKREGASHKALKSGRRRLESGKTKSFDSGELLNKLEGEREELIMNKMAWEDWKEDLEKERRRRMEYEAWMREEERRKYEDWKKSRYRPVSDSTIFGSEKATRAEAFGTDTTEICSVKQKSMTVISYKRHKNSYIKATLLCTLVVLHQPPYEQRIRRPNCCIGIPIVPLFPSFIYPMPEDNPPENDLANRVAPEDMTQSLNTTAPTDMVAYEHKTEPQDEPNDVPPEVTARDTPQIIPQDVPENVQVHDQPRPDKGTSRESVSQEQVYGNNIPLVDEPVRQTGSRFTLRRTHPVDAHGRKSPGERDLTGETLTEESLTEGNLIEHTRAKLKLTDQSLTKKTLIGQALTERIHTN</sequence>
<protein>
    <submittedName>
        <fullName evidence="2">Uncharacterized protein</fullName>
    </submittedName>
</protein>
<feature type="region of interest" description="Disordered" evidence="1">
    <location>
        <begin position="1"/>
        <end position="21"/>
    </location>
</feature>
<proteinExistence type="predicted"/>
<dbReference type="EMBL" id="JAAFOW010001613">
    <property type="protein sequence ID" value="KAF5259958.1"/>
    <property type="molecule type" value="Genomic_DNA"/>
</dbReference>
<name>A0A8H5A7B2_FUSOX</name>
<accession>A0A8H5A7B2</accession>
<feature type="region of interest" description="Disordered" evidence="1">
    <location>
        <begin position="285"/>
        <end position="383"/>
    </location>
</feature>
<feature type="compositionally biased region" description="Basic and acidic residues" evidence="1">
    <location>
        <begin position="321"/>
        <end position="330"/>
    </location>
</feature>
<comment type="caution">
    <text evidence="2">The sequence shown here is derived from an EMBL/GenBank/DDBJ whole genome shotgun (WGS) entry which is preliminary data.</text>
</comment>